<name>A0A1B7KSF3_PARTM</name>
<dbReference type="InterPro" id="IPR019490">
    <property type="entry name" value="Glu6P/Mann6P_isomerase_C"/>
</dbReference>
<accession>A0A1B7KSF3</accession>
<evidence type="ECO:0000256" key="1">
    <source>
        <dbReference type="ARBA" id="ARBA00010523"/>
    </source>
</evidence>
<gene>
    <name evidence="4" type="ORF">A7K69_08535</name>
</gene>
<dbReference type="GO" id="GO:0005975">
    <property type="term" value="P:carbohydrate metabolic process"/>
    <property type="evidence" value="ECO:0007669"/>
    <property type="project" value="InterPro"/>
</dbReference>
<keyword evidence="2 4" id="KW-0413">Isomerase</keyword>
<dbReference type="AlphaFoldDB" id="A0A1B7KSF3"/>
<dbReference type="InterPro" id="IPR001347">
    <property type="entry name" value="SIS_dom"/>
</dbReference>
<dbReference type="NCBIfam" id="TIGR02128">
    <property type="entry name" value="G6PI_arch"/>
    <property type="match status" value="1"/>
</dbReference>
<dbReference type="SUPFAM" id="SSF53697">
    <property type="entry name" value="SIS domain"/>
    <property type="match status" value="1"/>
</dbReference>
<feature type="domain" description="SIS" evidence="3">
    <location>
        <begin position="22"/>
        <end position="168"/>
    </location>
</feature>
<evidence type="ECO:0000259" key="3">
    <source>
        <dbReference type="PROSITE" id="PS51464"/>
    </source>
</evidence>
<evidence type="ECO:0000313" key="4">
    <source>
        <dbReference type="EMBL" id="OAT73005.1"/>
    </source>
</evidence>
<comment type="similarity">
    <text evidence="1">Belongs to the PGI/PMI family.</text>
</comment>
<dbReference type="GO" id="GO:0097367">
    <property type="term" value="F:carbohydrate derivative binding"/>
    <property type="evidence" value="ECO:0007669"/>
    <property type="project" value="InterPro"/>
</dbReference>
<comment type="caution">
    <text evidence="4">The sequence shown here is derived from an EMBL/GenBank/DDBJ whole genome shotgun (WGS) entry which is preliminary data.</text>
</comment>
<dbReference type="EMBL" id="LXMA01000023">
    <property type="protein sequence ID" value="OAT73005.1"/>
    <property type="molecule type" value="Genomic_DNA"/>
</dbReference>
<dbReference type="Pfam" id="PF10432">
    <property type="entry name" value="bact-PGI_C"/>
    <property type="match status" value="1"/>
</dbReference>
<dbReference type="PROSITE" id="PS51464">
    <property type="entry name" value="SIS"/>
    <property type="match status" value="1"/>
</dbReference>
<dbReference type="CDD" id="cd05637">
    <property type="entry name" value="SIS_PGI_PMI_2"/>
    <property type="match status" value="1"/>
</dbReference>
<dbReference type="Gene3D" id="3.40.50.10490">
    <property type="entry name" value="Glucose-6-phosphate isomerase like protein, domain 1"/>
    <property type="match status" value="2"/>
</dbReference>
<reference evidence="5" key="1">
    <citation type="submission" date="2016-05" db="EMBL/GenBank/DDBJ databases">
        <authorList>
            <person name="Wang W."/>
            <person name="Zhu L."/>
        </authorList>
    </citation>
    <scope>NUCLEOTIDE SEQUENCE [LARGE SCALE GENOMIC DNA]</scope>
    <source>
        <strain evidence="5">W-2</strain>
    </source>
</reference>
<dbReference type="NCBIfam" id="NF006426">
    <property type="entry name" value="PRK08674.1-6"/>
    <property type="match status" value="1"/>
</dbReference>
<dbReference type="InterPro" id="IPR035484">
    <property type="entry name" value="SIS_PGI/PMI_1"/>
</dbReference>
<protein>
    <submittedName>
        <fullName evidence="4">Bifunctional phosphoglucose/phosphomannose isomerase</fullName>
    </submittedName>
</protein>
<dbReference type="GO" id="GO:1901135">
    <property type="term" value="P:carbohydrate derivative metabolic process"/>
    <property type="evidence" value="ECO:0007669"/>
    <property type="project" value="InterPro"/>
</dbReference>
<sequence>MLSTIQRLDEQCTQAVEIGRNATLNFDGSTISNVVFAGVGGSAIGGELLRTYLSSKSTVPLFTCRDYSLPRFVSKETLVCISSNSGNTEEQLAIYDQAKEIGAKIVVVSGGGDLIKKAHEDGQVVLQYEGRTPLAPTARASIGFLFFPILIVLQRLGLISNIDDDIQDAITTLSIMRKKLGKDVPIEQNKAKQLADSLYGHVPLIWGTTGTTEAIAMRWKQQFNENAKSAAFWNSFPELNHNEIVGFEAPVNAVKQMHIVILRSTKDHPQVQKRMTITQDILAGRVQGITEVNPVGNTLLGEIFSLLTLGDHVSVYLACMYGVDPTPIKYIRYLKRKH</sequence>
<organism evidence="4 5">
    <name type="scientific">Parageobacillus thermoglucosidasius</name>
    <name type="common">Geobacillus thermoglucosidasius</name>
    <dbReference type="NCBI Taxonomy" id="1426"/>
    <lineage>
        <taxon>Bacteria</taxon>
        <taxon>Bacillati</taxon>
        <taxon>Bacillota</taxon>
        <taxon>Bacilli</taxon>
        <taxon>Bacillales</taxon>
        <taxon>Anoxybacillaceae</taxon>
        <taxon>Parageobacillus</taxon>
    </lineage>
</organism>
<evidence type="ECO:0000313" key="5">
    <source>
        <dbReference type="Proteomes" id="UP000078290"/>
    </source>
</evidence>
<dbReference type="GO" id="GO:0004476">
    <property type="term" value="F:mannose-6-phosphate isomerase activity"/>
    <property type="evidence" value="ECO:0007669"/>
    <property type="project" value="InterPro"/>
</dbReference>
<dbReference type="Proteomes" id="UP000078290">
    <property type="component" value="Unassembled WGS sequence"/>
</dbReference>
<proteinExistence type="inferred from homology"/>
<evidence type="ECO:0000256" key="2">
    <source>
        <dbReference type="ARBA" id="ARBA00023235"/>
    </source>
</evidence>
<dbReference type="InterPro" id="IPR046348">
    <property type="entry name" value="SIS_dom_sf"/>
</dbReference>
<dbReference type="GO" id="GO:0004347">
    <property type="term" value="F:glucose-6-phosphate isomerase activity"/>
    <property type="evidence" value="ECO:0007669"/>
    <property type="project" value="InterPro"/>
</dbReference>
<dbReference type="CDD" id="cd05017">
    <property type="entry name" value="SIS_PGI_PMI_1"/>
    <property type="match status" value="1"/>
</dbReference>